<organism evidence="1 2">
    <name type="scientific">Acidithiobacillus thiooxidans ATCC 19377</name>
    <dbReference type="NCBI Taxonomy" id="637390"/>
    <lineage>
        <taxon>Bacteria</taxon>
        <taxon>Pseudomonadati</taxon>
        <taxon>Pseudomonadota</taxon>
        <taxon>Acidithiobacillia</taxon>
        <taxon>Acidithiobacillales</taxon>
        <taxon>Acidithiobacillaceae</taxon>
        <taxon>Acidithiobacillus</taxon>
    </lineage>
</organism>
<dbReference type="AlphaFoldDB" id="A0A543Q332"/>
<name>A0A543Q332_ACITH</name>
<comment type="caution">
    <text evidence="1">The sequence shown here is derived from an EMBL/GenBank/DDBJ whole genome shotgun (WGS) entry which is preliminary data.</text>
</comment>
<sequence>MKHASAEALRQLDPLLERLRVLPALVERKPGVFYRGASAFLHFHEDPAGLFVDVKLDGTSFSRFKLSGSSDNEALLVKVSASLSAHRASAPRKAGSW</sequence>
<proteinExistence type="predicted"/>
<evidence type="ECO:0000313" key="1">
    <source>
        <dbReference type="EMBL" id="TQN50700.1"/>
    </source>
</evidence>
<gene>
    <name evidence="1" type="ORF">DLNHIDIE_00555</name>
</gene>
<dbReference type="EMBL" id="SZUV01000001">
    <property type="protein sequence ID" value="TQN50700.1"/>
    <property type="molecule type" value="Genomic_DNA"/>
</dbReference>
<dbReference type="Proteomes" id="UP000315403">
    <property type="component" value="Unassembled WGS sequence"/>
</dbReference>
<dbReference type="RefSeq" id="WP_210434749.1">
    <property type="nucleotide sequence ID" value="NZ_SZUV01000001.1"/>
</dbReference>
<reference evidence="1 2" key="1">
    <citation type="submission" date="2019-03" db="EMBL/GenBank/DDBJ databases">
        <title>New insights into Acidothiobacillus thiooxidans sulfur metabolism through coupled gene expression, solution geochemistry, microscopy and spectroscopy analyses.</title>
        <authorList>
            <person name="Camacho D."/>
            <person name="Frazao R."/>
            <person name="Fouillen A."/>
            <person name="Nanci A."/>
            <person name="Lang B.F."/>
            <person name="Apte S.C."/>
            <person name="Baron C."/>
            <person name="Warren L.A."/>
        </authorList>
    </citation>
    <scope>NUCLEOTIDE SEQUENCE [LARGE SCALE GENOMIC DNA]</scope>
    <source>
        <strain evidence="1 2">ATCC 19377</strain>
    </source>
</reference>
<evidence type="ECO:0000313" key="2">
    <source>
        <dbReference type="Proteomes" id="UP000315403"/>
    </source>
</evidence>
<accession>A0A543Q332</accession>
<protein>
    <submittedName>
        <fullName evidence="1">Uncharacterized protein</fullName>
    </submittedName>
</protein>